<dbReference type="Proteomes" id="UP001161390">
    <property type="component" value="Unassembled WGS sequence"/>
</dbReference>
<dbReference type="PANTHER" id="PTHR35861:SF1">
    <property type="entry name" value="PHAGE TAIL SHEATH PROTEIN"/>
    <property type="match status" value="1"/>
</dbReference>
<protein>
    <submittedName>
        <fullName evidence="4">Tail sheath protein</fullName>
    </submittedName>
</protein>
<organism evidence="4 5">
    <name type="scientific">Algimonas porphyrae</name>
    <dbReference type="NCBI Taxonomy" id="1128113"/>
    <lineage>
        <taxon>Bacteria</taxon>
        <taxon>Pseudomonadati</taxon>
        <taxon>Pseudomonadota</taxon>
        <taxon>Alphaproteobacteria</taxon>
        <taxon>Maricaulales</taxon>
        <taxon>Robiginitomaculaceae</taxon>
        <taxon>Algimonas</taxon>
    </lineage>
</organism>
<evidence type="ECO:0000313" key="4">
    <source>
        <dbReference type="EMBL" id="GLQ20513.1"/>
    </source>
</evidence>
<dbReference type="InterPro" id="IPR035089">
    <property type="entry name" value="Phage_sheath_subtilisin"/>
</dbReference>
<dbReference type="InterPro" id="IPR052042">
    <property type="entry name" value="Tail_sheath_structural"/>
</dbReference>
<evidence type="ECO:0000313" key="5">
    <source>
        <dbReference type="Proteomes" id="UP001161390"/>
    </source>
</evidence>
<evidence type="ECO:0000256" key="1">
    <source>
        <dbReference type="ARBA" id="ARBA00008005"/>
    </source>
</evidence>
<dbReference type="Pfam" id="PF17482">
    <property type="entry name" value="Phage_sheath_1C"/>
    <property type="match status" value="1"/>
</dbReference>
<feature type="domain" description="Tail sheath protein C-terminal" evidence="3">
    <location>
        <begin position="279"/>
        <end position="373"/>
    </location>
</feature>
<comment type="caution">
    <text evidence="4">The sequence shown here is derived from an EMBL/GenBank/DDBJ whole genome shotgun (WGS) entry which is preliminary data.</text>
</comment>
<sequence>MSFIHGVEVLTILDGSRPIQSKRISVAGIIGTAPDADAQKFPLNTPVRVLGSTDMAGLGATGTLPTSLDGFYDNGGGTAVIIRVDEGASETDTLTNIVGDAATLTGVHAFKAAESLIKLTPRILVATGWTHQRPNDNANPVVAELKGVAESLRAVFYADGPNTTDAAALAAALELGDARGRLIDPWSSVFRDGSSVLEPASARMAGRRVQVDDDLGFWHSVSNQPLAGITGLGRPIHHEPSNVNGQTNLLNAGNVTTLIHRDGFRIWGNRGTGAEPLTAFQSVLRTMDSVELAMESAFAWALDQPMSAQLFLDIADSVNAYLRSLTARGALLGGRCWFDPDLNDVATLQAGRAYLNFDIEPPGPLERLTFSMYREPDYYASLADQVATSLAA</sequence>
<comment type="similarity">
    <text evidence="1">Belongs to the myoviridae tail sheath protein family.</text>
</comment>
<dbReference type="RefSeq" id="WP_284371191.1">
    <property type="nucleotide sequence ID" value="NZ_BSNJ01000003.1"/>
</dbReference>
<dbReference type="PANTHER" id="PTHR35861">
    <property type="match status" value="1"/>
</dbReference>
<dbReference type="EMBL" id="BSNJ01000003">
    <property type="protein sequence ID" value="GLQ20513.1"/>
    <property type="molecule type" value="Genomic_DNA"/>
</dbReference>
<feature type="domain" description="Tail sheath protein subtilisin-like" evidence="2">
    <location>
        <begin position="104"/>
        <end position="270"/>
    </location>
</feature>
<reference evidence="4" key="1">
    <citation type="journal article" date="2014" name="Int. J. Syst. Evol. Microbiol.">
        <title>Complete genome of a new Firmicutes species belonging to the dominant human colonic microbiota ('Ruminococcus bicirculans') reveals two chromosomes and a selective capacity to utilize plant glucans.</title>
        <authorList>
            <consortium name="NISC Comparative Sequencing Program"/>
            <person name="Wegmann U."/>
            <person name="Louis P."/>
            <person name="Goesmann A."/>
            <person name="Henrissat B."/>
            <person name="Duncan S.H."/>
            <person name="Flint H.J."/>
        </authorList>
    </citation>
    <scope>NUCLEOTIDE SEQUENCE</scope>
    <source>
        <strain evidence="4">NBRC 108216</strain>
    </source>
</reference>
<keyword evidence="5" id="KW-1185">Reference proteome</keyword>
<gene>
    <name evidence="4" type="ORF">GCM10007854_14680</name>
</gene>
<evidence type="ECO:0000259" key="3">
    <source>
        <dbReference type="Pfam" id="PF17482"/>
    </source>
</evidence>
<dbReference type="InterPro" id="IPR020287">
    <property type="entry name" value="Tail_sheath_C"/>
</dbReference>
<proteinExistence type="inferred from homology"/>
<dbReference type="Pfam" id="PF04984">
    <property type="entry name" value="Phage_sheath_1"/>
    <property type="match status" value="1"/>
</dbReference>
<accession>A0ABQ5V139</accession>
<reference evidence="4" key="2">
    <citation type="submission" date="2023-01" db="EMBL/GenBank/DDBJ databases">
        <title>Draft genome sequence of Algimonas porphyrae strain NBRC 108216.</title>
        <authorList>
            <person name="Sun Q."/>
            <person name="Mori K."/>
        </authorList>
    </citation>
    <scope>NUCLEOTIDE SEQUENCE</scope>
    <source>
        <strain evidence="4">NBRC 108216</strain>
    </source>
</reference>
<name>A0ABQ5V139_9PROT</name>
<evidence type="ECO:0000259" key="2">
    <source>
        <dbReference type="Pfam" id="PF04984"/>
    </source>
</evidence>